<dbReference type="RefSeq" id="WP_244996887.1">
    <property type="nucleotide sequence ID" value="NZ_BOSM01000014.1"/>
</dbReference>
<dbReference type="InterPro" id="IPR001764">
    <property type="entry name" value="Glyco_hydro_3_N"/>
</dbReference>
<gene>
    <name evidence="7" type="ORF">J15TS10_48970</name>
</gene>
<evidence type="ECO:0000256" key="5">
    <source>
        <dbReference type="ARBA" id="ARBA00023295"/>
    </source>
</evidence>
<keyword evidence="4 7" id="KW-0378">Hydrolase</keyword>
<comment type="similarity">
    <text evidence="2">Belongs to the glycosyl hydrolase 3 family.</text>
</comment>
<comment type="caution">
    <text evidence="7">The sequence shown here is derived from an EMBL/GenBank/DDBJ whole genome shotgun (WGS) entry which is preliminary data.</text>
</comment>
<dbReference type="Proteomes" id="UP000681290">
    <property type="component" value="Unassembled WGS sequence"/>
</dbReference>
<dbReference type="InterPro" id="IPR017853">
    <property type="entry name" value="GH"/>
</dbReference>
<evidence type="ECO:0000256" key="3">
    <source>
        <dbReference type="ARBA" id="ARBA00012663"/>
    </source>
</evidence>
<dbReference type="Gene3D" id="3.20.20.300">
    <property type="entry name" value="Glycoside hydrolase, family 3, N-terminal domain"/>
    <property type="match status" value="1"/>
</dbReference>
<accession>A0ABQ4MYT8</accession>
<sequence length="571" mass="63239">MIDLKGKPFYLNDDGVNWVQDTLAGMSLEEKVGQLFCEIVWDKPGMDIDSLFETIQPGGIMFRPDSGKNIQSSIRYLQQKSKIPMLIAGNLERGGSGGNGGLKDGTYYGSPMQVAATDDEECGYKLGLVACREGAAVGINWTFEPIIDIDINYNNPITNVRTFGSDPDRILKMAKGYMKAAYENEMAVSIKHWPGDGVDFRDQHLLASVNSMSVQEWDDTFGKVYKGMIDAGANTLMASHIKLPAYSRKLNPEIQNKDIMPASLSSELNNKLLREQLGFNGLIVSDATQMAGFTVAMKREDAVPTTIAAGCDMFLFTINHKEDVDYMFKGIERGILSTERLDEAVTRILALKASLKLHEKQASNTLVPDESALSILKCDEHIQWAKECADQAITLVKNTEGLIPISPERCKKVLLCVVTNEPTDDAGFTPEALRFKTRLEEAGFHVDDFNAESMPGGLRGNISIKELGEKYDLVLYYANMRVASNQTSVRITWSDFLGEDAPKYARDIPVIFISTSNPYHLLDVPMVSAYINAYSSNTYVAEALVEKLTGKSEFKGINPVDPFCGLWDTRL</sequence>
<dbReference type="PANTHER" id="PTHR30480:SF13">
    <property type="entry name" value="BETA-HEXOSAMINIDASE"/>
    <property type="match status" value="1"/>
</dbReference>
<reference evidence="7 8" key="1">
    <citation type="submission" date="2021-03" db="EMBL/GenBank/DDBJ databases">
        <title>Antimicrobial resistance genes in bacteria isolated from Japanese honey, and their potential for conferring macrolide and lincosamide resistance in the American foulbrood pathogen Paenibacillus larvae.</title>
        <authorList>
            <person name="Okamoto M."/>
            <person name="Kumagai M."/>
            <person name="Kanamori H."/>
            <person name="Takamatsu D."/>
        </authorList>
    </citation>
    <scope>NUCLEOTIDE SEQUENCE [LARGE SCALE GENOMIC DNA]</scope>
    <source>
        <strain evidence="7 8">J15TS10</strain>
    </source>
</reference>
<organism evidence="7 8">
    <name type="scientific">Paenibacillus woosongensis</name>
    <dbReference type="NCBI Taxonomy" id="307580"/>
    <lineage>
        <taxon>Bacteria</taxon>
        <taxon>Bacillati</taxon>
        <taxon>Bacillota</taxon>
        <taxon>Bacilli</taxon>
        <taxon>Bacillales</taxon>
        <taxon>Paenibacillaceae</taxon>
        <taxon>Paenibacillus</taxon>
    </lineage>
</organism>
<evidence type="ECO:0000259" key="6">
    <source>
        <dbReference type="Pfam" id="PF00933"/>
    </source>
</evidence>
<dbReference type="SUPFAM" id="SSF51445">
    <property type="entry name" value="(Trans)glycosidases"/>
    <property type="match status" value="1"/>
</dbReference>
<evidence type="ECO:0000313" key="8">
    <source>
        <dbReference type="Proteomes" id="UP000681290"/>
    </source>
</evidence>
<dbReference type="Pfam" id="PF00933">
    <property type="entry name" value="Glyco_hydro_3"/>
    <property type="match status" value="1"/>
</dbReference>
<name>A0ABQ4MYT8_9BACL</name>
<dbReference type="PANTHER" id="PTHR30480">
    <property type="entry name" value="BETA-HEXOSAMINIDASE-RELATED"/>
    <property type="match status" value="1"/>
</dbReference>
<dbReference type="GO" id="GO:0016787">
    <property type="term" value="F:hydrolase activity"/>
    <property type="evidence" value="ECO:0007669"/>
    <property type="project" value="UniProtKB-KW"/>
</dbReference>
<proteinExistence type="inferred from homology"/>
<keyword evidence="5" id="KW-0326">Glycosidase</keyword>
<comment type="catalytic activity">
    <reaction evidence="1">
        <text>Hydrolysis of terminal non-reducing N-acetyl-D-hexosamine residues in N-acetyl-beta-D-hexosaminides.</text>
        <dbReference type="EC" id="3.2.1.52"/>
    </reaction>
</comment>
<evidence type="ECO:0000256" key="1">
    <source>
        <dbReference type="ARBA" id="ARBA00001231"/>
    </source>
</evidence>
<dbReference type="InterPro" id="IPR050226">
    <property type="entry name" value="NagZ_Beta-hexosaminidase"/>
</dbReference>
<feature type="domain" description="Glycoside hydrolase family 3 N-terminal" evidence="6">
    <location>
        <begin position="28"/>
        <end position="350"/>
    </location>
</feature>
<dbReference type="EMBL" id="BOSM01000014">
    <property type="protein sequence ID" value="GIP61083.1"/>
    <property type="molecule type" value="Genomic_DNA"/>
</dbReference>
<dbReference type="Gene3D" id="3.40.50.1700">
    <property type="entry name" value="Glycoside hydrolase family 3 C-terminal domain"/>
    <property type="match status" value="1"/>
</dbReference>
<evidence type="ECO:0000313" key="7">
    <source>
        <dbReference type="EMBL" id="GIP61083.1"/>
    </source>
</evidence>
<dbReference type="InterPro" id="IPR036962">
    <property type="entry name" value="Glyco_hydro_3_N_sf"/>
</dbReference>
<dbReference type="EC" id="3.2.1.52" evidence="3"/>
<keyword evidence="8" id="KW-1185">Reference proteome</keyword>
<evidence type="ECO:0000256" key="2">
    <source>
        <dbReference type="ARBA" id="ARBA00005336"/>
    </source>
</evidence>
<dbReference type="InterPro" id="IPR036881">
    <property type="entry name" value="Glyco_hydro_3_C_sf"/>
</dbReference>
<protein>
    <recommendedName>
        <fullName evidence="3">beta-N-acetylhexosaminidase</fullName>
        <ecNumber evidence="3">3.2.1.52</ecNumber>
    </recommendedName>
</protein>
<evidence type="ECO:0000256" key="4">
    <source>
        <dbReference type="ARBA" id="ARBA00022801"/>
    </source>
</evidence>